<dbReference type="AlphaFoldDB" id="A0A413NQH4"/>
<reference evidence="2 3" key="1">
    <citation type="submission" date="2018-08" db="EMBL/GenBank/DDBJ databases">
        <title>A genome reference for cultivated species of the human gut microbiota.</title>
        <authorList>
            <person name="Zou Y."/>
            <person name="Xue W."/>
            <person name="Luo G."/>
        </authorList>
    </citation>
    <scope>NUCLEOTIDE SEQUENCE [LARGE SCALE GENOMIC DNA]</scope>
    <source>
        <strain evidence="2 3">AM50-4</strain>
    </source>
</reference>
<keyword evidence="1" id="KW-1133">Transmembrane helix</keyword>
<comment type="caution">
    <text evidence="2">The sequence shown here is derived from an EMBL/GenBank/DDBJ whole genome shotgun (WGS) entry which is preliminary data.</text>
</comment>
<gene>
    <name evidence="2" type="ORF">DW988_02945</name>
</gene>
<organism evidence="2 3">
    <name type="scientific">Bacteroides uniformis</name>
    <dbReference type="NCBI Taxonomy" id="820"/>
    <lineage>
        <taxon>Bacteria</taxon>
        <taxon>Pseudomonadati</taxon>
        <taxon>Bacteroidota</taxon>
        <taxon>Bacteroidia</taxon>
        <taxon>Bacteroidales</taxon>
        <taxon>Bacteroidaceae</taxon>
        <taxon>Bacteroides</taxon>
    </lineage>
</organism>
<proteinExistence type="predicted"/>
<evidence type="ECO:0000313" key="2">
    <source>
        <dbReference type="EMBL" id="RGZ50819.1"/>
    </source>
</evidence>
<dbReference type="SUPFAM" id="SSF53756">
    <property type="entry name" value="UDP-Glycosyltransferase/glycogen phosphorylase"/>
    <property type="match status" value="1"/>
</dbReference>
<evidence type="ECO:0000256" key="1">
    <source>
        <dbReference type="SAM" id="Phobius"/>
    </source>
</evidence>
<dbReference type="EMBL" id="QSEE01000002">
    <property type="protein sequence ID" value="RGZ50819.1"/>
    <property type="molecule type" value="Genomic_DNA"/>
</dbReference>
<dbReference type="Proteomes" id="UP000283684">
    <property type="component" value="Unassembled WGS sequence"/>
</dbReference>
<keyword evidence="1" id="KW-0472">Membrane</keyword>
<sequence>MRYVGFTILTNMTEEFLLEEFLEKEKELGLNDVQYMQMPLWRLFRVSYREKYIKKYLVDYSAQSAQRETLIWLAYSAMYFISSAFQLVKSLIAKKHYNNIVFAFPRLQKLNENLYIDKFTDPVIDATHIKESVCVFQFINRKIYKGKRWKEDRVIRMEFIVFFSAFVALLLWPIIAFSARKEIKRLYDKVCCIFHLGTIEYVRWCIKFSFFKCEVGLYCFLFKKMRCQNVYVVNRMVCLPQIIAAHQCGLMVLEFQHGITMGVTTLYAGQYDAVADPDYFLVFSEFWRGNQFAIPQDRITNIGWAYKNIINKLPMKEVVHENTCLVISSPEISSKLVETVLLLAHEYSQFRFHIRCHPQESISINILKKIKRVSNVEIVDNNVDSFMALKRYLYVVGVNSSVLFEALSMGKIVARLNFNGFCPIPTHIEEDGFYYVSCLVDFQKFINSKNNGSPSGFYNDFNPNFINSIC</sequence>
<name>A0A413NQH4_BACUN</name>
<feature type="transmembrane region" description="Helical" evidence="1">
    <location>
        <begin position="70"/>
        <end position="88"/>
    </location>
</feature>
<feature type="transmembrane region" description="Helical" evidence="1">
    <location>
        <begin position="154"/>
        <end position="175"/>
    </location>
</feature>
<evidence type="ECO:0008006" key="4">
    <source>
        <dbReference type="Google" id="ProtNLM"/>
    </source>
</evidence>
<protein>
    <recommendedName>
        <fullName evidence="4">Capsule polysaccharide biosynthesis protein</fullName>
    </recommendedName>
</protein>
<accession>A0A413NQH4</accession>
<evidence type="ECO:0000313" key="3">
    <source>
        <dbReference type="Proteomes" id="UP000283684"/>
    </source>
</evidence>
<keyword evidence="1" id="KW-0812">Transmembrane</keyword>